<dbReference type="PANTHER" id="PTHR35532:SF5">
    <property type="entry name" value="CARBOHYDRATE-BINDING DOMAIN-CONTAINING PROTEIN"/>
    <property type="match status" value="1"/>
</dbReference>
<proteinExistence type="predicted"/>
<protein>
    <submittedName>
        <fullName evidence="2">Transglutaminase superfamily protein</fullName>
    </submittedName>
</protein>
<evidence type="ECO:0000313" key="3">
    <source>
        <dbReference type="Proteomes" id="UP000256869"/>
    </source>
</evidence>
<dbReference type="SMART" id="SM00460">
    <property type="entry name" value="TGc"/>
    <property type="match status" value="1"/>
</dbReference>
<reference evidence="2 3" key="1">
    <citation type="submission" date="2018-07" db="EMBL/GenBank/DDBJ databases">
        <title>Genomic Encyclopedia of Type Strains, Phase III (KMG-III): the genomes of soil and plant-associated and newly described type strains.</title>
        <authorList>
            <person name="Whitman W."/>
        </authorList>
    </citation>
    <scope>NUCLEOTIDE SEQUENCE [LARGE SCALE GENOMIC DNA]</scope>
    <source>
        <strain evidence="2 3">CECT 8236</strain>
    </source>
</reference>
<dbReference type="SUPFAM" id="SSF54001">
    <property type="entry name" value="Cysteine proteinases"/>
    <property type="match status" value="1"/>
</dbReference>
<comment type="caution">
    <text evidence="2">The sequence shown here is derived from an EMBL/GenBank/DDBJ whole genome shotgun (WGS) entry which is preliminary data.</text>
</comment>
<dbReference type="OrthoDB" id="9787782at2"/>
<dbReference type="RefSeq" id="WP_115995690.1">
    <property type="nucleotide sequence ID" value="NZ_QRDY01000031.1"/>
</dbReference>
<dbReference type="PANTHER" id="PTHR35532">
    <property type="entry name" value="SIMILAR TO POLYHYDROXYALKANOATE DEPOLYMERASE"/>
    <property type="match status" value="1"/>
</dbReference>
<gene>
    <name evidence="2" type="ORF">DFP95_13125</name>
</gene>
<name>A0A3D9HTI9_9BACL</name>
<dbReference type="Gene3D" id="2.60.40.1120">
    <property type="entry name" value="Carboxypeptidase-like, regulatory domain"/>
    <property type="match status" value="1"/>
</dbReference>
<evidence type="ECO:0000259" key="1">
    <source>
        <dbReference type="SMART" id="SM00460"/>
    </source>
</evidence>
<dbReference type="InterPro" id="IPR002931">
    <property type="entry name" value="Transglutaminase-like"/>
</dbReference>
<dbReference type="AlphaFoldDB" id="A0A3D9HTI9"/>
<dbReference type="Gene3D" id="3.10.620.30">
    <property type="match status" value="1"/>
</dbReference>
<dbReference type="Proteomes" id="UP000256869">
    <property type="component" value="Unassembled WGS sequence"/>
</dbReference>
<sequence>MNLQTSVFSLDIAELERIERKFREKQQIAEARARELFDVFQEELTEEESWALKFLFAYMPLNDLADYDGALFLSHVRRTLDIRGKVPWGHRVPDHLFLHFVLPYRVNTENIEDSRGLLYNELADRTAHLSMAEAIMETNYWCHEKATYTGSDMRTISPLTMLRSARGRCGEESTLAVAALRSIGIPARQVYTPRWAHSDDNHAWVEAWADGDWHYIGACEPEPRLDQGWFTPPARRAMLIHTRIMANYSGPEAITHEEDSFTEINLLDRYAPTRTVSVIVKDEQNRPVIGADVYFELYNYAELFPLAEITTNDQGEASFKTGFGDLVIRAVKAGRWGETISTAEDIERIEIVLDQTKQPEGTADVDLVPPPERGGDIVEPIDEERIQRHNTRIEEGTKIRTDFEMTFIDEQRATELARAVGLPSNRVWEVLRKARGNDREIAAFLQERCGEFGEWPLRLLESLNGKDLLDTFRPALDDHLIGSMTLFGDLAEDTFVRYVLCPRVSFEMIVPYKRFFQSVFTSEEAALFRAEPAVLARRLKTEISQMENMPNLKGRGNPVGTFKLRKADLMSLYILFVAVCRSLGIPARLHPSEQKPQYMENGQWRNAILADNSGAIQPENQENGNLLLLMDAKTAAGTPAASYSGNFTIARLENGVYNTLAYPHGKSDVYDEPFELEPGSYRLTTGIRLKDGTVRARLAYFTVRAGEQTAVTLTYRESDVEVPVLGVLERNENFRVQDGPDRTIGDITGASGAIIAWIEPEREPTKHLLRELRELAEPFTEVGAPLFLAVGDSEWSASFDPNGYPGLPSNVHFVRDSTYDGLSTYLSSNQAAGEAGFPHLFVLDGLDQIRFVASGYRIGTGKEVLQIVTALQQRNEWRSQE</sequence>
<accession>A0A3D9HTI9</accession>
<organism evidence="2 3">
    <name type="scientific">Cohnella lupini</name>
    <dbReference type="NCBI Taxonomy" id="1294267"/>
    <lineage>
        <taxon>Bacteria</taxon>
        <taxon>Bacillati</taxon>
        <taxon>Bacillota</taxon>
        <taxon>Bacilli</taxon>
        <taxon>Bacillales</taxon>
        <taxon>Paenibacillaceae</taxon>
        <taxon>Cohnella</taxon>
    </lineage>
</organism>
<evidence type="ECO:0000313" key="2">
    <source>
        <dbReference type="EMBL" id="RED52759.1"/>
    </source>
</evidence>
<keyword evidence="3" id="KW-1185">Reference proteome</keyword>
<dbReference type="InterPro" id="IPR038765">
    <property type="entry name" value="Papain-like_cys_pep_sf"/>
</dbReference>
<dbReference type="Pfam" id="PF01841">
    <property type="entry name" value="Transglut_core"/>
    <property type="match status" value="1"/>
</dbReference>
<dbReference type="EMBL" id="QRDY01000031">
    <property type="protein sequence ID" value="RED52759.1"/>
    <property type="molecule type" value="Genomic_DNA"/>
</dbReference>
<feature type="domain" description="Transglutaminase-like" evidence="1">
    <location>
        <begin position="161"/>
        <end position="220"/>
    </location>
</feature>